<sequence length="84" mass="9078">MMALPLRRKGRATCQGEVTASPFTPFEAEGEVELFVGTTNVTANEPLLIANFGKFSLAVPLRASPRAKKSARPAHGDRRLPLTN</sequence>
<name>A0A151ILS0_9HYME</name>
<organism evidence="2 3">
    <name type="scientific">Cyphomyrmex costatus</name>
    <dbReference type="NCBI Taxonomy" id="456900"/>
    <lineage>
        <taxon>Eukaryota</taxon>
        <taxon>Metazoa</taxon>
        <taxon>Ecdysozoa</taxon>
        <taxon>Arthropoda</taxon>
        <taxon>Hexapoda</taxon>
        <taxon>Insecta</taxon>
        <taxon>Pterygota</taxon>
        <taxon>Neoptera</taxon>
        <taxon>Endopterygota</taxon>
        <taxon>Hymenoptera</taxon>
        <taxon>Apocrita</taxon>
        <taxon>Aculeata</taxon>
        <taxon>Formicoidea</taxon>
        <taxon>Formicidae</taxon>
        <taxon>Myrmicinae</taxon>
        <taxon>Cyphomyrmex</taxon>
    </lineage>
</organism>
<feature type="compositionally biased region" description="Basic and acidic residues" evidence="1">
    <location>
        <begin position="74"/>
        <end position="84"/>
    </location>
</feature>
<gene>
    <name evidence="2" type="ORF">ALC62_03293</name>
</gene>
<protein>
    <submittedName>
        <fullName evidence="2">Uncharacterized protein</fullName>
    </submittedName>
</protein>
<proteinExistence type="predicted"/>
<evidence type="ECO:0000313" key="2">
    <source>
        <dbReference type="EMBL" id="KYN05814.1"/>
    </source>
</evidence>
<evidence type="ECO:0000313" key="3">
    <source>
        <dbReference type="Proteomes" id="UP000078542"/>
    </source>
</evidence>
<accession>A0A151ILS0</accession>
<dbReference type="AlphaFoldDB" id="A0A151ILS0"/>
<evidence type="ECO:0000256" key="1">
    <source>
        <dbReference type="SAM" id="MobiDB-lite"/>
    </source>
</evidence>
<dbReference type="EMBL" id="KQ977104">
    <property type="protein sequence ID" value="KYN05814.1"/>
    <property type="molecule type" value="Genomic_DNA"/>
</dbReference>
<reference evidence="2 3" key="1">
    <citation type="submission" date="2016-03" db="EMBL/GenBank/DDBJ databases">
        <title>Cyphomyrmex costatus WGS genome.</title>
        <authorList>
            <person name="Nygaard S."/>
            <person name="Hu H."/>
            <person name="Boomsma J."/>
            <person name="Zhang G."/>
        </authorList>
    </citation>
    <scope>NUCLEOTIDE SEQUENCE [LARGE SCALE GENOMIC DNA]</scope>
    <source>
        <strain evidence="2">MS0001</strain>
        <tissue evidence="2">Whole body</tissue>
    </source>
</reference>
<keyword evidence="3" id="KW-1185">Reference proteome</keyword>
<feature type="region of interest" description="Disordered" evidence="1">
    <location>
        <begin position="63"/>
        <end position="84"/>
    </location>
</feature>
<dbReference type="Proteomes" id="UP000078542">
    <property type="component" value="Unassembled WGS sequence"/>
</dbReference>